<sequence length="210" mass="23420">MKAIIVSGGESPKRELFTSYVEPGDVIIAADSGGEFLKEIGIMPDVLLGDFDSLSEETLEYLKGRCEIIRFDAVKDFTDTEAAYLKAREYSPESYLFFGCTGVRLDHFLGNLGLLEEALSEGKEAFIIDGYNKIGLMNRPGVITRDFGDFISFQAFRGDVEGFTIKGARYPLHDYRLRMGDPRTVSNEFVGDTMEVSFKSGIVIVMKSRD</sequence>
<evidence type="ECO:0000259" key="6">
    <source>
        <dbReference type="SMART" id="SM00983"/>
    </source>
</evidence>
<dbReference type="GO" id="GO:0004788">
    <property type="term" value="F:thiamine diphosphokinase activity"/>
    <property type="evidence" value="ECO:0007669"/>
    <property type="project" value="UniProtKB-UniRule"/>
</dbReference>
<dbReference type="SMART" id="SM00983">
    <property type="entry name" value="TPK_B1_binding"/>
    <property type="match status" value="1"/>
</dbReference>
<comment type="caution">
    <text evidence="7">The sequence shown here is derived from an EMBL/GenBank/DDBJ whole genome shotgun (WGS) entry which is preliminary data.</text>
</comment>
<dbReference type="CDD" id="cd07995">
    <property type="entry name" value="TPK"/>
    <property type="match status" value="1"/>
</dbReference>
<dbReference type="GO" id="GO:0009229">
    <property type="term" value="P:thiamine diphosphate biosynthetic process"/>
    <property type="evidence" value="ECO:0007669"/>
    <property type="project" value="InterPro"/>
</dbReference>
<dbReference type="EC" id="2.7.6.2" evidence="5"/>
<dbReference type="InterPro" id="IPR036371">
    <property type="entry name" value="TPK_B1-bd_sf"/>
</dbReference>
<evidence type="ECO:0000313" key="8">
    <source>
        <dbReference type="Proteomes" id="UP000017747"/>
    </source>
</evidence>
<dbReference type="eggNOG" id="COG1564">
    <property type="taxonomic scope" value="Bacteria"/>
</dbReference>
<organism evidence="7 8">
    <name type="scientific">Youngiibacter fragilis 232.1</name>
    <dbReference type="NCBI Taxonomy" id="994573"/>
    <lineage>
        <taxon>Bacteria</taxon>
        <taxon>Bacillati</taxon>
        <taxon>Bacillota</taxon>
        <taxon>Clostridia</taxon>
        <taxon>Eubacteriales</taxon>
        <taxon>Clostridiaceae</taxon>
        <taxon>Youngiibacter</taxon>
    </lineage>
</organism>
<dbReference type="STRING" id="994573.T472_0203485"/>
<dbReference type="Pfam" id="PF04265">
    <property type="entry name" value="TPK_B1_binding"/>
    <property type="match status" value="1"/>
</dbReference>
<keyword evidence="4" id="KW-0067">ATP-binding</keyword>
<dbReference type="RefSeq" id="WP_023387401.1">
    <property type="nucleotide sequence ID" value="NZ_AXUN02000046.1"/>
</dbReference>
<dbReference type="GO" id="GO:0006772">
    <property type="term" value="P:thiamine metabolic process"/>
    <property type="evidence" value="ECO:0007669"/>
    <property type="project" value="UniProtKB-UniRule"/>
</dbReference>
<keyword evidence="2" id="KW-0547">Nucleotide-binding</keyword>
<evidence type="ECO:0000256" key="4">
    <source>
        <dbReference type="ARBA" id="ARBA00022840"/>
    </source>
</evidence>
<dbReference type="SUPFAM" id="SSF63862">
    <property type="entry name" value="Thiamin pyrophosphokinase, substrate-binding domain"/>
    <property type="match status" value="1"/>
</dbReference>
<dbReference type="PANTHER" id="PTHR41299:SF1">
    <property type="entry name" value="THIAMINE PYROPHOSPHOKINASE"/>
    <property type="match status" value="1"/>
</dbReference>
<dbReference type="InterPro" id="IPR006282">
    <property type="entry name" value="Thi_PPkinase"/>
</dbReference>
<evidence type="ECO:0000256" key="5">
    <source>
        <dbReference type="NCBIfam" id="TIGR01378"/>
    </source>
</evidence>
<feature type="domain" description="Thiamin pyrophosphokinase thiamin-binding" evidence="6">
    <location>
        <begin position="141"/>
        <end position="204"/>
    </location>
</feature>
<dbReference type="GO" id="GO:0005524">
    <property type="term" value="F:ATP binding"/>
    <property type="evidence" value="ECO:0007669"/>
    <property type="project" value="UniProtKB-KW"/>
</dbReference>
<dbReference type="InterPro" id="IPR007371">
    <property type="entry name" value="TPK_catalytic"/>
</dbReference>
<dbReference type="InterPro" id="IPR053149">
    <property type="entry name" value="TPK"/>
</dbReference>
<keyword evidence="1" id="KW-0808">Transferase</keyword>
<reference evidence="7 8" key="1">
    <citation type="journal article" date="2014" name="Genome Announc.">
        <title>Genome Sequence of Youngiibacter fragilis, the Type Strain of the Genus Youngiibacter.</title>
        <authorList>
            <person name="Wawrik C.B."/>
            <person name="Callaghan A.V."/>
            <person name="Stamps B.W."/>
            <person name="Wawrik B."/>
        </authorList>
    </citation>
    <scope>NUCLEOTIDE SEQUENCE [LARGE SCALE GENOMIC DNA]</scope>
    <source>
        <strain evidence="7 8">232.1</strain>
    </source>
</reference>
<proteinExistence type="predicted"/>
<dbReference type="Proteomes" id="UP000017747">
    <property type="component" value="Unassembled WGS sequence"/>
</dbReference>
<dbReference type="EMBL" id="AXUN02000046">
    <property type="protein sequence ID" value="ETA82036.1"/>
    <property type="molecule type" value="Genomic_DNA"/>
</dbReference>
<name>V7I9Q5_9CLOT</name>
<dbReference type="InterPro" id="IPR036759">
    <property type="entry name" value="TPK_catalytic_sf"/>
</dbReference>
<keyword evidence="3 7" id="KW-0418">Kinase</keyword>
<evidence type="ECO:0000313" key="7">
    <source>
        <dbReference type="EMBL" id="ETA82036.1"/>
    </source>
</evidence>
<dbReference type="Gene3D" id="3.40.50.10240">
    <property type="entry name" value="Thiamin pyrophosphokinase, catalytic domain"/>
    <property type="match status" value="1"/>
</dbReference>
<dbReference type="GO" id="GO:0030975">
    <property type="term" value="F:thiamine binding"/>
    <property type="evidence" value="ECO:0007669"/>
    <property type="project" value="InterPro"/>
</dbReference>
<dbReference type="GO" id="GO:0016301">
    <property type="term" value="F:kinase activity"/>
    <property type="evidence" value="ECO:0007669"/>
    <property type="project" value="UniProtKB-KW"/>
</dbReference>
<dbReference type="Pfam" id="PF04263">
    <property type="entry name" value="TPK_catalytic"/>
    <property type="match status" value="1"/>
</dbReference>
<dbReference type="AlphaFoldDB" id="V7I9Q5"/>
<evidence type="ECO:0000256" key="3">
    <source>
        <dbReference type="ARBA" id="ARBA00022777"/>
    </source>
</evidence>
<evidence type="ECO:0000256" key="1">
    <source>
        <dbReference type="ARBA" id="ARBA00022679"/>
    </source>
</evidence>
<dbReference type="SUPFAM" id="SSF63999">
    <property type="entry name" value="Thiamin pyrophosphokinase, catalytic domain"/>
    <property type="match status" value="1"/>
</dbReference>
<protein>
    <recommendedName>
        <fullName evidence="5">Thiamine diphosphokinase</fullName>
        <ecNumber evidence="5">2.7.6.2</ecNumber>
    </recommendedName>
</protein>
<dbReference type="NCBIfam" id="TIGR01378">
    <property type="entry name" value="thi_PPkinase"/>
    <property type="match status" value="1"/>
</dbReference>
<dbReference type="InterPro" id="IPR007373">
    <property type="entry name" value="Thiamin_PyroPKinase_B1-bd"/>
</dbReference>
<accession>V7I9Q5</accession>
<evidence type="ECO:0000256" key="2">
    <source>
        <dbReference type="ARBA" id="ARBA00022741"/>
    </source>
</evidence>
<keyword evidence="8" id="KW-1185">Reference proteome</keyword>
<gene>
    <name evidence="7" type="ORF">T472_0203485</name>
</gene>
<dbReference type="OrthoDB" id="9804377at2"/>
<dbReference type="PANTHER" id="PTHR41299">
    <property type="entry name" value="THIAMINE PYROPHOSPHOKINASE"/>
    <property type="match status" value="1"/>
</dbReference>